<evidence type="ECO:0000313" key="2">
    <source>
        <dbReference type="Proteomes" id="UP000637061"/>
    </source>
</evidence>
<dbReference type="AlphaFoldDB" id="A0A8I1EAZ4"/>
<gene>
    <name evidence="1" type="ORF">JEU22_01920</name>
</gene>
<reference evidence="1" key="1">
    <citation type="submission" date="2020-12" db="EMBL/GenBank/DDBJ databases">
        <title>Enhanced detection system for hospital associated transmission using whole genome sequencing surveillance.</title>
        <authorList>
            <person name="Harrison L.H."/>
            <person name="Van Tyne D."/>
            <person name="Marsh J.W."/>
            <person name="Griffith M.P."/>
            <person name="Snyder D.J."/>
            <person name="Cooper V.S."/>
            <person name="Mustapha M."/>
        </authorList>
    </citation>
    <scope>NUCLEOTIDE SEQUENCE</scope>
    <source>
        <strain evidence="1">PSB00042</strain>
    </source>
</reference>
<dbReference type="Proteomes" id="UP000637061">
    <property type="component" value="Unassembled WGS sequence"/>
</dbReference>
<accession>A0A8I1EAZ4</accession>
<evidence type="ECO:0000313" key="1">
    <source>
        <dbReference type="EMBL" id="MBI6882657.1"/>
    </source>
</evidence>
<name>A0A8I1EAZ4_PSEPU</name>
<dbReference type="RefSeq" id="WP_198746268.1">
    <property type="nucleotide sequence ID" value="NZ_JAEHTE010000001.1"/>
</dbReference>
<dbReference type="EMBL" id="JAEHTE010000001">
    <property type="protein sequence ID" value="MBI6882657.1"/>
    <property type="molecule type" value="Genomic_DNA"/>
</dbReference>
<protein>
    <submittedName>
        <fullName evidence="1">Uncharacterized protein</fullName>
    </submittedName>
</protein>
<comment type="caution">
    <text evidence="1">The sequence shown here is derived from an EMBL/GenBank/DDBJ whole genome shotgun (WGS) entry which is preliminary data.</text>
</comment>
<sequence>MKNYEPNGNKAFNFAKQWYQNSPDKPIPHEIWLDQVNSISPGENPARKYDVSYSRLFVSMPMARMIPVLAGVSAGLTTPQLCSVVANHGVTLQDLDELTFGILVHAEEQSTEHPLTTWGVTSAVIRAFCHDPDRAESFFENSSGRQISPTQELAFLTAPQPEIWPVTGIESHLRCAHSEQPFQSNLRPTTHIDVFAEAEIDIEKLKIEQFLALLKRSGNLVAGATSEYGFSNTFFRDMFMNVQFDHTRNLPTILKTLNGITSTDDCEQLRQRILESLSDTPFKPYFSDGEVILSSVAQHLSSPAYRNLADDIVLKLNLIDVTGLDDFKKITKRGIPACYAEFFDAGDQLLKKVNTYLMDMEVSEFRRPHFLALKTVTVDWDKPQDLSGVDLHALFAHCLEAFEAYQNEPHVDLQGKAQQKNKDEASASMTGLCRYVMKHVPIDPSDFPDLSSASKRVLAGAGIDIKKLPGMNNRDRGHVLSDQLGI</sequence>
<organism evidence="1 2">
    <name type="scientific">Pseudomonas putida</name>
    <name type="common">Arthrobacter siderocapsulatus</name>
    <dbReference type="NCBI Taxonomy" id="303"/>
    <lineage>
        <taxon>Bacteria</taxon>
        <taxon>Pseudomonadati</taxon>
        <taxon>Pseudomonadota</taxon>
        <taxon>Gammaproteobacteria</taxon>
        <taxon>Pseudomonadales</taxon>
        <taxon>Pseudomonadaceae</taxon>
        <taxon>Pseudomonas</taxon>
    </lineage>
</organism>
<proteinExistence type="predicted"/>